<evidence type="ECO:0000256" key="1">
    <source>
        <dbReference type="SAM" id="MobiDB-lite"/>
    </source>
</evidence>
<feature type="compositionally biased region" description="Acidic residues" evidence="1">
    <location>
        <begin position="34"/>
        <end position="57"/>
    </location>
</feature>
<proteinExistence type="predicted"/>
<dbReference type="Gene3D" id="3.30.2310.50">
    <property type="entry name" value="Protein of unknown function (DUF3228), domain 1"/>
    <property type="match status" value="2"/>
</dbReference>
<dbReference type="AlphaFoldDB" id="A0A7S1HU43"/>
<dbReference type="PANTHER" id="PTHR38666:SF2">
    <property type="entry name" value="FLAGELLAR ASSOCIATED PROTEIN"/>
    <property type="match status" value="1"/>
</dbReference>
<protein>
    <submittedName>
        <fullName evidence="2">Uncharacterized protein</fullName>
    </submittedName>
</protein>
<reference evidence="2" key="1">
    <citation type="submission" date="2021-01" db="EMBL/GenBank/DDBJ databases">
        <authorList>
            <person name="Corre E."/>
            <person name="Pelletier E."/>
            <person name="Niang G."/>
            <person name="Scheremetjew M."/>
            <person name="Finn R."/>
            <person name="Kale V."/>
            <person name="Holt S."/>
            <person name="Cochrane G."/>
            <person name="Meng A."/>
            <person name="Brown T."/>
            <person name="Cohen L."/>
        </authorList>
    </citation>
    <scope>NUCLEOTIDE SEQUENCE</scope>
    <source>
        <strain evidence="2">NIES-381</strain>
    </source>
</reference>
<dbReference type="Pfam" id="PF11539">
    <property type="entry name" value="DUF3228"/>
    <property type="match status" value="1"/>
</dbReference>
<feature type="region of interest" description="Disordered" evidence="1">
    <location>
        <begin position="1"/>
        <end position="57"/>
    </location>
</feature>
<dbReference type="InterPro" id="IPR021610">
    <property type="entry name" value="DUF3228"/>
</dbReference>
<dbReference type="InterPro" id="IPR036236">
    <property type="entry name" value="Znf_C2H2_sf"/>
</dbReference>
<accession>A0A7S1HU43</accession>
<sequence length="418" mass="47262">MSHRGRGRTVDPFDSPLEDWIEDHHTGINIGSDGVDDDEEDEEDEALPEPGLDEEDPDFDEEVVQATQDLFSNQLFPSCPECLSYMRDAYNFDLVATIKDRNMDLFTAIRYVNYVRRLVKDGASHSSHVWSDLPVPEDEKYLLPVVESDPLLQLVDIADDDDFDDDDVPPCPTVLELLHRDLEEYKREQALLSPAAEKGGRGRPKALRKLVLDEFCFRQFNDPNYAGTRIVGMTKEEFAWHVNAAYDEQCARLAATNTNQEREWPALVDGYAPFCKHLFMPNVLKGCKVPVAEITEDNQHLLRTGYQARNENELPVLNRWFPKGAVPEAEARYLDVILYSREQLTKEAVSMGQPVSEETAPWGIISVKAQLEPFETPMQPITSMRNALISEGGSGVPIDREAYAKSVAYWSQHAVIGA</sequence>
<dbReference type="SUPFAM" id="SSF57667">
    <property type="entry name" value="beta-beta-alpha zinc fingers"/>
    <property type="match status" value="1"/>
</dbReference>
<name>A0A7S1HU43_9EUGL</name>
<dbReference type="EMBL" id="HBGA01006660">
    <property type="protein sequence ID" value="CAD8991328.1"/>
    <property type="molecule type" value="Transcribed_RNA"/>
</dbReference>
<organism evidence="2">
    <name type="scientific">Eutreptiella gymnastica</name>
    <dbReference type="NCBI Taxonomy" id="73025"/>
    <lineage>
        <taxon>Eukaryota</taxon>
        <taxon>Discoba</taxon>
        <taxon>Euglenozoa</taxon>
        <taxon>Euglenida</taxon>
        <taxon>Spirocuta</taxon>
        <taxon>Euglenophyceae</taxon>
        <taxon>Eutreptiales</taxon>
        <taxon>Eutreptiaceae</taxon>
        <taxon>Eutreptiella</taxon>
    </lineage>
</organism>
<gene>
    <name evidence="2" type="ORF">EGYM00392_LOCUS2371</name>
</gene>
<evidence type="ECO:0000313" key="2">
    <source>
        <dbReference type="EMBL" id="CAD8991328.1"/>
    </source>
</evidence>
<dbReference type="PANTHER" id="PTHR38666">
    <property type="match status" value="1"/>
</dbReference>